<gene>
    <name evidence="1" type="ORF">MmonteBS_12500</name>
    <name evidence="2" type="ORF">NJB18185_27510</name>
</gene>
<protein>
    <recommendedName>
        <fullName evidence="5">ESX-1 secretion-associated protein</fullName>
    </recommendedName>
</protein>
<comment type="caution">
    <text evidence="2">The sequence shown here is derived from an EMBL/GenBank/DDBJ whole genome shotgun (WGS) entry which is preliminary data.</text>
</comment>
<dbReference type="Proteomes" id="UP001139505">
    <property type="component" value="Unassembled WGS sequence"/>
</dbReference>
<sequence>MSGVGLGMGVPHASFDRTGIDVAAVHRVADQLRAAAELIDSAVCDHLAALAFCGTTAGRAYTARGDALRAELERLTAQLSQWSRASVAIAVALRSGAQRYADAELYAAARIA</sequence>
<reference evidence="3" key="2">
    <citation type="submission" date="2018-04" db="EMBL/GenBank/DDBJ databases">
        <title>Draft genome sequence of Mycobacterium montefiorense isolated from Japanese black salamander.</title>
        <authorList>
            <person name="Fukano H."/>
            <person name="Yoshida M."/>
            <person name="Shimizu A."/>
            <person name="Iwao H."/>
            <person name="Kurata O."/>
            <person name="Katayama Y."/>
            <person name="Omatsu T."/>
            <person name="Mizutani T."/>
            <person name="Wada S."/>
            <person name="Hoshino Y."/>
        </authorList>
    </citation>
    <scope>NUCLEOTIDE SEQUENCE [LARGE SCALE GENOMIC DNA]</scope>
    <source>
        <strain evidence="3">BS</strain>
    </source>
</reference>
<evidence type="ECO:0000313" key="3">
    <source>
        <dbReference type="Proteomes" id="UP000245060"/>
    </source>
</evidence>
<dbReference type="EMBL" id="BFCH01000008">
    <property type="protein sequence ID" value="GBG36878.1"/>
    <property type="molecule type" value="Genomic_DNA"/>
</dbReference>
<organism evidence="2 4">
    <name type="scientific">Mycobacterium montefiorense</name>
    <dbReference type="NCBI Taxonomy" id="154654"/>
    <lineage>
        <taxon>Bacteria</taxon>
        <taxon>Bacillati</taxon>
        <taxon>Actinomycetota</taxon>
        <taxon>Actinomycetes</taxon>
        <taxon>Mycobacteriales</taxon>
        <taxon>Mycobacteriaceae</taxon>
        <taxon>Mycobacterium</taxon>
        <taxon>Mycobacterium simiae complex</taxon>
    </lineage>
</organism>
<dbReference type="Proteomes" id="UP000245060">
    <property type="component" value="Unassembled WGS sequence"/>
</dbReference>
<dbReference type="InterPro" id="IPR055586">
    <property type="entry name" value="DUF7162"/>
</dbReference>
<evidence type="ECO:0008006" key="5">
    <source>
        <dbReference type="Google" id="ProtNLM"/>
    </source>
</evidence>
<dbReference type="GO" id="GO:0009306">
    <property type="term" value="P:protein secretion"/>
    <property type="evidence" value="ECO:0007669"/>
    <property type="project" value="InterPro"/>
</dbReference>
<evidence type="ECO:0000313" key="1">
    <source>
        <dbReference type="EMBL" id="GBG36878.1"/>
    </source>
</evidence>
<dbReference type="AlphaFoldDB" id="A0AA37PMW0"/>
<reference evidence="1" key="1">
    <citation type="journal article" date="2018" name="Genome Announc.">
        <title>Draft Genome Sequence of Mycobacterium montefiorense Isolated from Japanese Black Salamander (Hynobius nigrescens).</title>
        <authorList>
            <person name="Fukano H."/>
            <person name="Yoshida M."/>
            <person name="Shimizu A."/>
            <person name="Iwao H."/>
            <person name="Katayama Y."/>
            <person name="Omatsu T."/>
            <person name="Mizutani T."/>
            <person name="Kurata O."/>
            <person name="Wada S."/>
            <person name="Hoshino Y."/>
        </authorList>
    </citation>
    <scope>NUCLEOTIDE SEQUENCE</scope>
    <source>
        <strain evidence="1">BS</strain>
    </source>
</reference>
<name>A0AA37PMW0_9MYCO</name>
<reference evidence="2" key="4">
    <citation type="submission" date="2022-04" db="EMBL/GenBank/DDBJ databases">
        <authorList>
            <person name="Komine T."/>
            <person name="Fukano H."/>
            <person name="Wada S."/>
        </authorList>
    </citation>
    <scope>NUCLEOTIDE SEQUENCE</scope>
    <source>
        <strain evidence="2">NJB18185</strain>
    </source>
</reference>
<reference evidence="2" key="3">
    <citation type="journal article" date="2022" name="Microbiol. Resour. Announc.">
        <title>Draft Genome Sequences of Eight Mycobacterium montefiorense Strains Isolated from Salamanders in Captivity.</title>
        <authorList>
            <person name="Komine T."/>
            <person name="Ihara H."/>
            <person name="Fukano H."/>
            <person name="Hoshino Y."/>
            <person name="Kurata O."/>
            <person name="Wada S."/>
        </authorList>
    </citation>
    <scope>NUCLEOTIDE SEQUENCE</scope>
    <source>
        <strain evidence="2">NJB18185</strain>
    </source>
</reference>
<evidence type="ECO:0000313" key="4">
    <source>
        <dbReference type="Proteomes" id="UP001139505"/>
    </source>
</evidence>
<accession>A0AA37PMW0</accession>
<dbReference type="Pfam" id="PF23721">
    <property type="entry name" value="DUF7162"/>
    <property type="match status" value="1"/>
</dbReference>
<dbReference type="EMBL" id="BQYH01000017">
    <property type="protein sequence ID" value="GKU72979.1"/>
    <property type="molecule type" value="Genomic_DNA"/>
</dbReference>
<keyword evidence="3" id="KW-1185">Reference proteome</keyword>
<proteinExistence type="predicted"/>
<evidence type="ECO:0000313" key="2">
    <source>
        <dbReference type="EMBL" id="GKU72979.1"/>
    </source>
</evidence>